<dbReference type="SUPFAM" id="SSF52743">
    <property type="entry name" value="Subtilisin-like"/>
    <property type="match status" value="1"/>
</dbReference>
<name>A0A0F9A8W7_9ZZZZ</name>
<dbReference type="InterPro" id="IPR036852">
    <property type="entry name" value="Peptidase_S8/S53_dom_sf"/>
</dbReference>
<dbReference type="PROSITE" id="PS00137">
    <property type="entry name" value="SUBTILASE_HIS"/>
    <property type="match status" value="1"/>
</dbReference>
<comment type="similarity">
    <text evidence="1">Belongs to the peptidase S8 family.</text>
</comment>
<dbReference type="AlphaFoldDB" id="A0A0F9A8W7"/>
<feature type="non-terminal residue" evidence="3">
    <location>
        <position position="1"/>
    </location>
</feature>
<dbReference type="InterPro" id="IPR000209">
    <property type="entry name" value="Peptidase_S8/S53_dom"/>
</dbReference>
<evidence type="ECO:0000313" key="3">
    <source>
        <dbReference type="EMBL" id="KKL06009.1"/>
    </source>
</evidence>
<dbReference type="InterPro" id="IPR022398">
    <property type="entry name" value="Peptidase_S8_His-AS"/>
</dbReference>
<accession>A0A0F9A8W7</accession>
<protein>
    <recommendedName>
        <fullName evidence="2">Peptidase S8/S53 domain-containing protein</fullName>
    </recommendedName>
</protein>
<dbReference type="PROSITE" id="PS51892">
    <property type="entry name" value="SUBTILASE"/>
    <property type="match status" value="1"/>
</dbReference>
<dbReference type="EMBL" id="LAZR01043891">
    <property type="protein sequence ID" value="KKL06009.1"/>
    <property type="molecule type" value="Genomic_DNA"/>
</dbReference>
<evidence type="ECO:0000259" key="2">
    <source>
        <dbReference type="Pfam" id="PF00082"/>
    </source>
</evidence>
<sequence>VLDGVVSTWTNCGQVIGGYDFVNEDDDPMDDNGHGTHVAGIVASQNPTYKGVAPGANIVAAKVLNSAGSGWFTDIAAAIDWCMDNKDTYNIVAMSLSLGDGGEYTDPTTECDPYLTANAVLLN</sequence>
<comment type="caution">
    <text evidence="3">The sequence shown here is derived from an EMBL/GenBank/DDBJ whole genome shotgun (WGS) entry which is preliminary data.</text>
</comment>
<dbReference type="Pfam" id="PF00082">
    <property type="entry name" value="Peptidase_S8"/>
    <property type="match status" value="1"/>
</dbReference>
<dbReference type="GO" id="GO:0004252">
    <property type="term" value="F:serine-type endopeptidase activity"/>
    <property type="evidence" value="ECO:0007669"/>
    <property type="project" value="InterPro"/>
</dbReference>
<dbReference type="InterPro" id="IPR050131">
    <property type="entry name" value="Peptidase_S8_subtilisin-like"/>
</dbReference>
<dbReference type="Gene3D" id="3.40.50.200">
    <property type="entry name" value="Peptidase S8/S53 domain"/>
    <property type="match status" value="1"/>
</dbReference>
<proteinExistence type="inferred from homology"/>
<reference evidence="3" key="1">
    <citation type="journal article" date="2015" name="Nature">
        <title>Complex archaea that bridge the gap between prokaryotes and eukaryotes.</title>
        <authorList>
            <person name="Spang A."/>
            <person name="Saw J.H."/>
            <person name="Jorgensen S.L."/>
            <person name="Zaremba-Niedzwiedzka K."/>
            <person name="Martijn J."/>
            <person name="Lind A.E."/>
            <person name="van Eijk R."/>
            <person name="Schleper C."/>
            <person name="Guy L."/>
            <person name="Ettema T.J."/>
        </authorList>
    </citation>
    <scope>NUCLEOTIDE SEQUENCE</scope>
</reference>
<feature type="domain" description="Peptidase S8/S53" evidence="2">
    <location>
        <begin position="15"/>
        <end position="103"/>
    </location>
</feature>
<dbReference type="PANTHER" id="PTHR43806:SF65">
    <property type="entry name" value="SERINE PROTEASE APRX"/>
    <property type="match status" value="1"/>
</dbReference>
<dbReference type="PANTHER" id="PTHR43806">
    <property type="entry name" value="PEPTIDASE S8"/>
    <property type="match status" value="1"/>
</dbReference>
<dbReference type="GO" id="GO:0006508">
    <property type="term" value="P:proteolysis"/>
    <property type="evidence" value="ECO:0007669"/>
    <property type="project" value="InterPro"/>
</dbReference>
<gene>
    <name evidence="3" type="ORF">LCGC14_2600340</name>
</gene>
<evidence type="ECO:0000256" key="1">
    <source>
        <dbReference type="ARBA" id="ARBA00011073"/>
    </source>
</evidence>
<organism evidence="3">
    <name type="scientific">marine sediment metagenome</name>
    <dbReference type="NCBI Taxonomy" id="412755"/>
    <lineage>
        <taxon>unclassified sequences</taxon>
        <taxon>metagenomes</taxon>
        <taxon>ecological metagenomes</taxon>
    </lineage>
</organism>